<evidence type="ECO:0000259" key="1">
    <source>
        <dbReference type="Pfam" id="PF12770"/>
    </source>
</evidence>
<protein>
    <submittedName>
        <fullName evidence="2">CHAT domain-containing protein</fullName>
    </submittedName>
</protein>
<accession>A0ABS8IIP5</accession>
<organism evidence="2 3">
    <name type="scientific">Nostoc favosum CHAB5714</name>
    <dbReference type="NCBI Taxonomy" id="2780399"/>
    <lineage>
        <taxon>Bacteria</taxon>
        <taxon>Bacillati</taxon>
        <taxon>Cyanobacteriota</taxon>
        <taxon>Cyanophyceae</taxon>
        <taxon>Nostocales</taxon>
        <taxon>Nostocaceae</taxon>
        <taxon>Nostoc</taxon>
        <taxon>Nostoc favosum</taxon>
    </lineage>
</organism>
<proteinExistence type="predicted"/>
<keyword evidence="3" id="KW-1185">Reference proteome</keyword>
<feature type="domain" description="CHAT" evidence="1">
    <location>
        <begin position="172"/>
        <end position="458"/>
    </location>
</feature>
<dbReference type="PANTHER" id="PTHR10098:SF108">
    <property type="entry name" value="TETRATRICOPEPTIDE REPEAT PROTEIN 28"/>
    <property type="match status" value="1"/>
</dbReference>
<sequence length="460" mass="50660">MFEAIEIMDLLRNKLKDDQKISIFEQQAKTYNLLQQSYIGQNKIEQALEASERGKARSLIDLLSSKSATNNASVNNLPTITQLTKIAQQQKATVVEYSVIDESFQLKTKDEMSSEKLYIWVVQPTGKIIFQKVDLKSLKIPLKQLVAKSRQSIGVGGRGIQFVPKVGTNQQQNLQQLYQILIQPIAKHLPKNPDERVIFIPHESLFLVPFPALKEADNKYLIEKHTILTAPAIQLLDYTQKNPERLNLSSLQSGDVLLVGNPTMPFVGIPPKRLSPLPGAEKEARTIGQLLKIQPLIGKQATKSAVLQKLQNAKVIHLATHGLLDGFGDRIPGAIVLSADSPPSPQQTNKGLLKATEIIDLKLKADLVVLSACDTGRGEITGDGVVGLSRSLLGAGASSIVVSLWALDDDSTSELMQEFYKELQRSPDKAKALRQAMLKTMQKHPSPAYWAAFTIIGNAE</sequence>
<evidence type="ECO:0000313" key="3">
    <source>
        <dbReference type="Proteomes" id="UP001199525"/>
    </source>
</evidence>
<dbReference type="EMBL" id="JAIVFQ010000093">
    <property type="protein sequence ID" value="MCC5603806.1"/>
    <property type="molecule type" value="Genomic_DNA"/>
</dbReference>
<comment type="caution">
    <text evidence="2">The sequence shown here is derived from an EMBL/GenBank/DDBJ whole genome shotgun (WGS) entry which is preliminary data.</text>
</comment>
<gene>
    <name evidence="2" type="ORF">LC586_32710</name>
</gene>
<evidence type="ECO:0000313" key="2">
    <source>
        <dbReference type="EMBL" id="MCC5603806.1"/>
    </source>
</evidence>
<reference evidence="2 3" key="1">
    <citation type="journal article" date="2021" name="Microorganisms">
        <title>Genome Evolution of Filamentous Cyanobacterium Nostoc Species: From Facultative Symbiosis to Free Living.</title>
        <authorList>
            <person name="Huo D."/>
            <person name="Li H."/>
            <person name="Cai F."/>
            <person name="Guo X."/>
            <person name="Qiao Z."/>
            <person name="Wang W."/>
            <person name="Yu G."/>
            <person name="Li R."/>
        </authorList>
    </citation>
    <scope>NUCLEOTIDE SEQUENCE [LARGE SCALE GENOMIC DNA]</scope>
    <source>
        <strain evidence="2 3">CHAB 5714</strain>
    </source>
</reference>
<dbReference type="Proteomes" id="UP001199525">
    <property type="component" value="Unassembled WGS sequence"/>
</dbReference>
<dbReference type="InterPro" id="IPR024983">
    <property type="entry name" value="CHAT_dom"/>
</dbReference>
<dbReference type="PANTHER" id="PTHR10098">
    <property type="entry name" value="RAPSYN-RELATED"/>
    <property type="match status" value="1"/>
</dbReference>
<dbReference type="Pfam" id="PF12770">
    <property type="entry name" value="CHAT"/>
    <property type="match status" value="1"/>
</dbReference>
<dbReference type="RefSeq" id="WP_229489594.1">
    <property type="nucleotide sequence ID" value="NZ_JAIVFQ010000093.1"/>
</dbReference>
<name>A0ABS8IIP5_9NOSO</name>